<protein>
    <submittedName>
        <fullName evidence="1">Uncharacterized protein</fullName>
    </submittedName>
</protein>
<proteinExistence type="predicted"/>
<comment type="caution">
    <text evidence="1">The sequence shown here is derived from an EMBL/GenBank/DDBJ whole genome shotgun (WGS) entry which is preliminary data.</text>
</comment>
<sequence length="559" mass="63239">MSEPSLAYRAVDASLGALSHLATSIDNSLRPVSANRNVYNRDPDHEVNAATATIETFRRQLRLGAPITPSLEAVYGLVDAIKNSKSLDDRKMLIFMAHKSLTDEDLRRFKFYAPFVKHLNSFKIEKYFRYRLRGWKQLLMALGNHPLLPNLSTLIFNTRPTTTMFEQQAWFMLLLSPSIRELNLATTSSHRTYNASAAELFFRSMSTTLLGITDPSSSSMASQPSPSRQNITIRTEGADVEDISWFTTVRDLANISNLVVSMSTLGAGKLSTIGLLPQLKSLELDFDIILDGESTSSYIAQHLPNDAFLRLTHFGLRNLPDPSSFHTIWNLTPLVSHLTSFALHFNKYRWMNVLTNDQIMSDFISPISEKSPNLVDLAIHPPEYEWDEAESSAPMFSLISRLPLTRLRFAPMIPLHISIPHTAGKYHLLKRLELTTSWVGVSDIKNLATTFPNLDYLAMQITIHSEDFQSTLVTPTASQPIVLYIMSVFLEEDPFWDRSMVGDKLSRSVSIVIATSSRLIIREIRLLCSLWSKARYMTKESDVLRSKFTPCWATTRLLI</sequence>
<evidence type="ECO:0000313" key="2">
    <source>
        <dbReference type="Proteomes" id="UP000663827"/>
    </source>
</evidence>
<dbReference type="Gene3D" id="3.80.10.10">
    <property type="entry name" value="Ribonuclease Inhibitor"/>
    <property type="match status" value="1"/>
</dbReference>
<dbReference type="Proteomes" id="UP000663827">
    <property type="component" value="Unassembled WGS sequence"/>
</dbReference>
<reference evidence="1" key="1">
    <citation type="submission" date="2021-01" db="EMBL/GenBank/DDBJ databases">
        <authorList>
            <person name="Kaushik A."/>
        </authorList>
    </citation>
    <scope>NUCLEOTIDE SEQUENCE</scope>
    <source>
        <strain evidence="1">AG5</strain>
    </source>
</reference>
<dbReference type="InterPro" id="IPR032675">
    <property type="entry name" value="LRR_dom_sf"/>
</dbReference>
<name>A0A8H3DYB0_9AGAM</name>
<gene>
    <name evidence="1" type="ORF">RDB_LOCUS46142</name>
</gene>
<evidence type="ECO:0000313" key="1">
    <source>
        <dbReference type="EMBL" id="CAE7108216.1"/>
    </source>
</evidence>
<dbReference type="AlphaFoldDB" id="A0A8H3DYB0"/>
<accession>A0A8H3DYB0</accession>
<organism evidence="1 2">
    <name type="scientific">Rhizoctonia solani</name>
    <dbReference type="NCBI Taxonomy" id="456999"/>
    <lineage>
        <taxon>Eukaryota</taxon>
        <taxon>Fungi</taxon>
        <taxon>Dikarya</taxon>
        <taxon>Basidiomycota</taxon>
        <taxon>Agaricomycotina</taxon>
        <taxon>Agaricomycetes</taxon>
        <taxon>Cantharellales</taxon>
        <taxon>Ceratobasidiaceae</taxon>
        <taxon>Rhizoctonia</taxon>
    </lineage>
</organism>
<dbReference type="EMBL" id="CAJNJQ010000913">
    <property type="protein sequence ID" value="CAE7108216.1"/>
    <property type="molecule type" value="Genomic_DNA"/>
</dbReference>